<dbReference type="InterPro" id="IPR050545">
    <property type="entry name" value="Mycobact_MmpL"/>
</dbReference>
<feature type="transmembrane region" description="Helical" evidence="7">
    <location>
        <begin position="272"/>
        <end position="295"/>
    </location>
</feature>
<organism evidence="9 10">
    <name type="scientific">Nocardioides jiangsuensis</name>
    <dbReference type="NCBI Taxonomy" id="2866161"/>
    <lineage>
        <taxon>Bacteria</taxon>
        <taxon>Bacillati</taxon>
        <taxon>Actinomycetota</taxon>
        <taxon>Actinomycetes</taxon>
        <taxon>Propionibacteriales</taxon>
        <taxon>Nocardioidaceae</taxon>
        <taxon>Nocardioides</taxon>
    </lineage>
</organism>
<keyword evidence="10" id="KW-1185">Reference proteome</keyword>
<evidence type="ECO:0000256" key="6">
    <source>
        <dbReference type="ARBA" id="ARBA00023136"/>
    </source>
</evidence>
<feature type="domain" description="SSD" evidence="8">
    <location>
        <begin position="197"/>
        <end position="329"/>
    </location>
</feature>
<dbReference type="Gene3D" id="1.20.1640.10">
    <property type="entry name" value="Multidrug efflux transporter AcrB transmembrane domain"/>
    <property type="match status" value="2"/>
</dbReference>
<feature type="transmembrane region" description="Helical" evidence="7">
    <location>
        <begin position="301"/>
        <end position="327"/>
    </location>
</feature>
<feature type="transmembrane region" description="Helical" evidence="7">
    <location>
        <begin position="590"/>
        <end position="614"/>
    </location>
</feature>
<evidence type="ECO:0000256" key="5">
    <source>
        <dbReference type="ARBA" id="ARBA00022989"/>
    </source>
</evidence>
<gene>
    <name evidence="9" type="ORF">K1X13_07690</name>
</gene>
<dbReference type="PANTHER" id="PTHR33406:SF11">
    <property type="entry name" value="MEMBRANE PROTEIN SCO6666-RELATED"/>
    <property type="match status" value="1"/>
</dbReference>
<keyword evidence="6 7" id="KW-0472">Membrane</keyword>
<dbReference type="SUPFAM" id="SSF82866">
    <property type="entry name" value="Multidrug efflux transporter AcrB transmembrane domain"/>
    <property type="match status" value="2"/>
</dbReference>
<evidence type="ECO:0000259" key="8">
    <source>
        <dbReference type="PROSITE" id="PS50156"/>
    </source>
</evidence>
<keyword evidence="5 7" id="KW-1133">Transmembrane helix</keyword>
<comment type="caution">
    <text evidence="9">The sequence shown here is derived from an EMBL/GenBank/DDBJ whole genome shotgun (WGS) entry which is preliminary data.</text>
</comment>
<dbReference type="RefSeq" id="WP_221024342.1">
    <property type="nucleotide sequence ID" value="NZ_JAIEZQ010000001.1"/>
</dbReference>
<dbReference type="InterPro" id="IPR004869">
    <property type="entry name" value="MMPL_dom"/>
</dbReference>
<feature type="transmembrane region" description="Helical" evidence="7">
    <location>
        <begin position="635"/>
        <end position="657"/>
    </location>
</feature>
<keyword evidence="4 7" id="KW-0812">Transmembrane</keyword>
<evidence type="ECO:0000256" key="4">
    <source>
        <dbReference type="ARBA" id="ARBA00022692"/>
    </source>
</evidence>
<dbReference type="Proteomes" id="UP000754710">
    <property type="component" value="Unassembled WGS sequence"/>
</dbReference>
<reference evidence="9 10" key="1">
    <citation type="submission" date="2021-08" db="EMBL/GenBank/DDBJ databases">
        <title>Nocardioides bacterium WL0053 sp. nov., isolated from the sediment.</title>
        <authorList>
            <person name="Wang L."/>
            <person name="Zhang D."/>
            <person name="Zhang A."/>
        </authorList>
    </citation>
    <scope>NUCLEOTIDE SEQUENCE [LARGE SCALE GENOMIC DNA]</scope>
    <source>
        <strain evidence="9 10">WL0053</strain>
    </source>
</reference>
<feature type="transmembrane region" description="Helical" evidence="7">
    <location>
        <begin position="367"/>
        <end position="386"/>
    </location>
</feature>
<dbReference type="InterPro" id="IPR000731">
    <property type="entry name" value="SSD"/>
</dbReference>
<evidence type="ECO:0000256" key="1">
    <source>
        <dbReference type="ARBA" id="ARBA00004651"/>
    </source>
</evidence>
<evidence type="ECO:0000256" key="3">
    <source>
        <dbReference type="ARBA" id="ARBA00022475"/>
    </source>
</evidence>
<accession>A0ABS7RI36</accession>
<evidence type="ECO:0000313" key="10">
    <source>
        <dbReference type="Proteomes" id="UP000754710"/>
    </source>
</evidence>
<evidence type="ECO:0000256" key="7">
    <source>
        <dbReference type="SAM" id="Phobius"/>
    </source>
</evidence>
<evidence type="ECO:0000313" key="9">
    <source>
        <dbReference type="EMBL" id="MBY9074699.1"/>
    </source>
</evidence>
<feature type="transmembrane region" description="Helical" evidence="7">
    <location>
        <begin position="180"/>
        <end position="200"/>
    </location>
</feature>
<comment type="similarity">
    <text evidence="2">Belongs to the resistance-nodulation-cell division (RND) (TC 2.A.6) family. MmpL subfamily.</text>
</comment>
<sequence>MSSSLYRLGRLMARRARLVLVVWLLAVLGAGLVAVGAGGTLQEDLTIPGTESQHGLDVLERQFPEVAGTSGQVLFRAPAGEQVRGYRGQVRAVLDRVERVEHVVLATDPFGRQQRLSLSEDGRHALSQVQLDLPLDRLDDATVAEIEEAARSLPGSSDLEVHLGGTIFTSTTVHASLTEALGVVVALVVLAVTFGSLLAAGMPIVTAVLGVGVAMAGILAAASVTDISSSTPTLALMIGLAVGIDYALFIVSRHRSQLVEGLDAEESAAQAMATAGSAVIFAGTTVVIALCGLVVARIPFLAVMGVAAAVAVAVSVLVALTAVPAMLGLAGERLRPRPGSRAARHALVEHGDTHTLGARWVALVTRVPALTVLVVTAGLLVMALPAKDLALGLPDTGTAPAGSTERVTYDLVAEAYGPGFNTPLLVTVDIIRTTDPIGVMDDLGRDLATLDGVEAVALSTPNRKADLGIVQVVPEAAQADTATAELAQEIRDRAGALEERYGVTDLTVTGHTAVSIDVSARLAAALLPFGIVVVGLSLVLLAIVFRSVAVPVKATLGYLLSVGASFGAVAAVFEWGWLADELNVARVGPVISFLPIILMGVLFGLAMDYEVFLVSRMREEFVRTGDARRAVTSGFTASARVVTAAAVIMISVFAAFVPHGDASVKPIALGLAVGVFVDAFLVRMTLVPAVLAMLGDRAWWLPGWLDRRLPVLDVEGVGLGRHLAHDAWTREHGAAVVRAEGLRVEDSDGSVVLDGVDAVVRPGALVVVHAEDRVARRALLAAVAGRLDASSGTLVVLDRVLPEEAAAVRRRVPLLERFPRLDELEALGGRRRNDDPVLVVVDGVDFFASDDELDRRWQALRRLTERGVAVLAGATHLPADGVTGVARLDTAATPTRTDEEASL</sequence>
<dbReference type="Pfam" id="PF03176">
    <property type="entry name" value="MMPL"/>
    <property type="match status" value="2"/>
</dbReference>
<evidence type="ECO:0000256" key="2">
    <source>
        <dbReference type="ARBA" id="ARBA00010157"/>
    </source>
</evidence>
<feature type="transmembrane region" description="Helical" evidence="7">
    <location>
        <begin position="556"/>
        <end position="578"/>
    </location>
</feature>
<feature type="transmembrane region" description="Helical" evidence="7">
    <location>
        <begin position="207"/>
        <end position="227"/>
    </location>
</feature>
<dbReference type="EMBL" id="JAIEZQ010000001">
    <property type="protein sequence ID" value="MBY9074699.1"/>
    <property type="molecule type" value="Genomic_DNA"/>
</dbReference>
<proteinExistence type="inferred from homology"/>
<feature type="transmembrane region" description="Helical" evidence="7">
    <location>
        <begin position="233"/>
        <end position="251"/>
    </location>
</feature>
<keyword evidence="3" id="KW-1003">Cell membrane</keyword>
<feature type="transmembrane region" description="Helical" evidence="7">
    <location>
        <begin position="669"/>
        <end position="694"/>
    </location>
</feature>
<feature type="transmembrane region" description="Helical" evidence="7">
    <location>
        <begin position="522"/>
        <end position="544"/>
    </location>
</feature>
<dbReference type="PROSITE" id="PS50156">
    <property type="entry name" value="SSD"/>
    <property type="match status" value="1"/>
</dbReference>
<name>A0ABS7RI36_9ACTN</name>
<comment type="subcellular location">
    <subcellularLocation>
        <location evidence="1">Cell membrane</location>
        <topology evidence="1">Multi-pass membrane protein</topology>
    </subcellularLocation>
</comment>
<dbReference type="PANTHER" id="PTHR33406">
    <property type="entry name" value="MEMBRANE PROTEIN MJ1562-RELATED"/>
    <property type="match status" value="1"/>
</dbReference>
<protein>
    <submittedName>
        <fullName evidence="9">MMPL family transporter</fullName>
    </submittedName>
</protein>